<sequence>MEACIDKRYRILKQVDLVCNSSAAAQPKKNVFKRRFPFIRYGIAIVLLVLLTMFLVTGIGYKVLVPSYSITMHKDYELPMMTEEYGIEFYVKSLDEFEKKYPVGTHARARVEDRIMKEYIKYARDHCAYEKQHHLLRRDFPTPICDKLQTMGIHEN</sequence>
<keyword evidence="8" id="KW-1185">Reference proteome</keyword>
<evidence type="ECO:0000256" key="5">
    <source>
        <dbReference type="SAM" id="Phobius"/>
    </source>
</evidence>
<protein>
    <submittedName>
        <fullName evidence="7">DnaJ domain</fullName>
    </submittedName>
</protein>
<evidence type="ECO:0000256" key="4">
    <source>
        <dbReference type="ARBA" id="ARBA00023136"/>
    </source>
</evidence>
<reference evidence="7 8" key="1">
    <citation type="journal article" date="2018" name="Mol. Plant">
        <title>The genome of Artemisia annua provides insight into the evolution of Asteraceae family and artemisinin biosynthesis.</title>
        <authorList>
            <person name="Shen Q."/>
            <person name="Zhang L."/>
            <person name="Liao Z."/>
            <person name="Wang S."/>
            <person name="Yan T."/>
            <person name="Shi P."/>
            <person name="Liu M."/>
            <person name="Fu X."/>
            <person name="Pan Q."/>
            <person name="Wang Y."/>
            <person name="Lv Z."/>
            <person name="Lu X."/>
            <person name="Zhang F."/>
            <person name="Jiang W."/>
            <person name="Ma Y."/>
            <person name="Chen M."/>
            <person name="Hao X."/>
            <person name="Li L."/>
            <person name="Tang Y."/>
            <person name="Lv G."/>
            <person name="Zhou Y."/>
            <person name="Sun X."/>
            <person name="Brodelius P.E."/>
            <person name="Rose J.K.C."/>
            <person name="Tang K."/>
        </authorList>
    </citation>
    <scope>NUCLEOTIDE SEQUENCE [LARGE SCALE GENOMIC DNA]</scope>
    <source>
        <strain evidence="8">cv. Huhao1</strain>
        <tissue evidence="7">Leaf</tissue>
    </source>
</reference>
<evidence type="ECO:0000313" key="8">
    <source>
        <dbReference type="Proteomes" id="UP000245207"/>
    </source>
</evidence>
<comment type="subcellular location">
    <subcellularLocation>
        <location evidence="1">Membrane</location>
        <topology evidence="1">Single-pass membrane protein</topology>
    </subcellularLocation>
</comment>
<feature type="domain" description="DUF1977" evidence="6">
    <location>
        <begin position="66"/>
        <end position="133"/>
    </location>
</feature>
<evidence type="ECO:0000259" key="6">
    <source>
        <dbReference type="Pfam" id="PF09320"/>
    </source>
</evidence>
<evidence type="ECO:0000256" key="1">
    <source>
        <dbReference type="ARBA" id="ARBA00004167"/>
    </source>
</evidence>
<dbReference type="GO" id="GO:0071218">
    <property type="term" value="P:cellular response to misfolded protein"/>
    <property type="evidence" value="ECO:0007669"/>
    <property type="project" value="TreeGrafter"/>
</dbReference>
<accession>A0A2U1LD04</accession>
<organism evidence="7 8">
    <name type="scientific">Artemisia annua</name>
    <name type="common">Sweet wormwood</name>
    <dbReference type="NCBI Taxonomy" id="35608"/>
    <lineage>
        <taxon>Eukaryota</taxon>
        <taxon>Viridiplantae</taxon>
        <taxon>Streptophyta</taxon>
        <taxon>Embryophyta</taxon>
        <taxon>Tracheophyta</taxon>
        <taxon>Spermatophyta</taxon>
        <taxon>Magnoliopsida</taxon>
        <taxon>eudicotyledons</taxon>
        <taxon>Gunneridae</taxon>
        <taxon>Pentapetalae</taxon>
        <taxon>asterids</taxon>
        <taxon>campanulids</taxon>
        <taxon>Asterales</taxon>
        <taxon>Asteraceae</taxon>
        <taxon>Asteroideae</taxon>
        <taxon>Anthemideae</taxon>
        <taxon>Artemisiinae</taxon>
        <taxon>Artemisia</taxon>
    </lineage>
</organism>
<feature type="transmembrane region" description="Helical" evidence="5">
    <location>
        <begin position="38"/>
        <end position="61"/>
    </location>
</feature>
<dbReference type="GO" id="GO:0030544">
    <property type="term" value="F:Hsp70 protein binding"/>
    <property type="evidence" value="ECO:0007669"/>
    <property type="project" value="TreeGrafter"/>
</dbReference>
<gene>
    <name evidence="7" type="ORF">CTI12_AA504410</name>
</gene>
<evidence type="ECO:0000256" key="3">
    <source>
        <dbReference type="ARBA" id="ARBA00022989"/>
    </source>
</evidence>
<proteinExistence type="predicted"/>
<dbReference type="OrthoDB" id="10250354at2759"/>
<dbReference type="Pfam" id="PF09320">
    <property type="entry name" value="DUF1977"/>
    <property type="match status" value="1"/>
</dbReference>
<comment type="caution">
    <text evidence="7">The sequence shown here is derived from an EMBL/GenBank/DDBJ whole genome shotgun (WGS) entry which is preliminary data.</text>
</comment>
<keyword evidence="3 5" id="KW-1133">Transmembrane helix</keyword>
<dbReference type="STRING" id="35608.A0A2U1LD04"/>
<dbReference type="PANTHER" id="PTHR43908:SF5">
    <property type="entry name" value="CHAPERONE PROTEIN DNAJ 49"/>
    <property type="match status" value="1"/>
</dbReference>
<evidence type="ECO:0000313" key="7">
    <source>
        <dbReference type="EMBL" id="PWA46883.1"/>
    </source>
</evidence>
<keyword evidence="4 5" id="KW-0472">Membrane</keyword>
<name>A0A2U1LD04_ARTAN</name>
<dbReference type="AlphaFoldDB" id="A0A2U1LD04"/>
<evidence type="ECO:0000256" key="2">
    <source>
        <dbReference type="ARBA" id="ARBA00022692"/>
    </source>
</evidence>
<dbReference type="Proteomes" id="UP000245207">
    <property type="component" value="Unassembled WGS sequence"/>
</dbReference>
<dbReference type="EMBL" id="PKPP01010065">
    <property type="protein sequence ID" value="PWA46883.1"/>
    <property type="molecule type" value="Genomic_DNA"/>
</dbReference>
<dbReference type="GO" id="GO:0005789">
    <property type="term" value="C:endoplasmic reticulum membrane"/>
    <property type="evidence" value="ECO:0007669"/>
    <property type="project" value="TreeGrafter"/>
</dbReference>
<dbReference type="InterPro" id="IPR051100">
    <property type="entry name" value="DnaJ_subfamily_B/C"/>
</dbReference>
<keyword evidence="2 5" id="KW-0812">Transmembrane</keyword>
<dbReference type="PANTHER" id="PTHR43908">
    <property type="entry name" value="AT29763P-RELATED"/>
    <property type="match status" value="1"/>
</dbReference>
<dbReference type="InterPro" id="IPR015399">
    <property type="entry name" value="DUF1977_DnaJ-like"/>
</dbReference>